<dbReference type="InterPro" id="IPR016181">
    <property type="entry name" value="Acyl_CoA_acyltransferase"/>
</dbReference>
<dbReference type="GO" id="GO:0016747">
    <property type="term" value="F:acyltransferase activity, transferring groups other than amino-acyl groups"/>
    <property type="evidence" value="ECO:0007669"/>
    <property type="project" value="InterPro"/>
</dbReference>
<dbReference type="SUPFAM" id="SSF55729">
    <property type="entry name" value="Acyl-CoA N-acyltransferases (Nat)"/>
    <property type="match status" value="1"/>
</dbReference>
<dbReference type="Proteomes" id="UP000315751">
    <property type="component" value="Unassembled WGS sequence"/>
</dbReference>
<dbReference type="RefSeq" id="WP_145735158.1">
    <property type="nucleotide sequence ID" value="NZ_VITR01000015.1"/>
</dbReference>
<organism evidence="2 3">
    <name type="scientific">Nitrospirillum amazonense</name>
    <dbReference type="NCBI Taxonomy" id="28077"/>
    <lineage>
        <taxon>Bacteria</taxon>
        <taxon>Pseudomonadati</taxon>
        <taxon>Pseudomonadota</taxon>
        <taxon>Alphaproteobacteria</taxon>
        <taxon>Rhodospirillales</taxon>
        <taxon>Azospirillaceae</taxon>
        <taxon>Nitrospirillum</taxon>
    </lineage>
</organism>
<keyword evidence="2" id="KW-0808">Transferase</keyword>
<evidence type="ECO:0000313" key="2">
    <source>
        <dbReference type="EMBL" id="TWB37213.1"/>
    </source>
</evidence>
<dbReference type="Pfam" id="PF13302">
    <property type="entry name" value="Acetyltransf_3"/>
    <property type="match status" value="1"/>
</dbReference>
<dbReference type="PROSITE" id="PS51186">
    <property type="entry name" value="GNAT"/>
    <property type="match status" value="1"/>
</dbReference>
<name>A0A560GT43_9PROT</name>
<comment type="caution">
    <text evidence="2">The sequence shown here is derived from an EMBL/GenBank/DDBJ whole genome shotgun (WGS) entry which is preliminary data.</text>
</comment>
<evidence type="ECO:0000313" key="3">
    <source>
        <dbReference type="Proteomes" id="UP000315751"/>
    </source>
</evidence>
<evidence type="ECO:0000259" key="1">
    <source>
        <dbReference type="PROSITE" id="PS51186"/>
    </source>
</evidence>
<dbReference type="InterPro" id="IPR000182">
    <property type="entry name" value="GNAT_dom"/>
</dbReference>
<feature type="domain" description="N-acetyltransferase" evidence="1">
    <location>
        <begin position="8"/>
        <end position="163"/>
    </location>
</feature>
<reference evidence="2 3" key="1">
    <citation type="submission" date="2019-06" db="EMBL/GenBank/DDBJ databases">
        <title>Genomic Encyclopedia of Type Strains, Phase IV (KMG-V): Genome sequencing to study the core and pangenomes of soil and plant-associated prokaryotes.</title>
        <authorList>
            <person name="Whitman W."/>
        </authorList>
    </citation>
    <scope>NUCLEOTIDE SEQUENCE [LARGE SCALE GENOMIC DNA]</scope>
    <source>
        <strain evidence="2 3">BR 11622</strain>
    </source>
</reference>
<accession>A0A560GT43</accession>
<gene>
    <name evidence="2" type="ORF">FBZ90_11526</name>
</gene>
<dbReference type="PANTHER" id="PTHR43328">
    <property type="entry name" value="ACETYLTRANSFERASE-RELATED"/>
    <property type="match status" value="1"/>
</dbReference>
<dbReference type="OrthoDB" id="9804153at2"/>
<protein>
    <submittedName>
        <fullName evidence="2">RimJ/RimL family protein N-acetyltransferase</fullName>
    </submittedName>
</protein>
<dbReference type="PANTHER" id="PTHR43328:SF1">
    <property type="entry name" value="N-ACETYLTRANSFERASE DOMAIN-CONTAINING PROTEIN"/>
    <property type="match status" value="1"/>
</dbReference>
<dbReference type="EMBL" id="VITR01000015">
    <property type="protein sequence ID" value="TWB37213.1"/>
    <property type="molecule type" value="Genomic_DNA"/>
</dbReference>
<dbReference type="Gene3D" id="3.40.630.30">
    <property type="match status" value="1"/>
</dbReference>
<sequence>MTATLRPLALRPVMDTDLPVFFAQQADPIAADQAVFGTARSDDEGAFLAKWAVIRANPDLLTRTVEADGGVAGYVAHFIQEGQPSISYWLGRAYWGRGIATAAVAAFVARIAIRPLYARVAVSNTASAGVLIRNGFRLVGSGQAHSARLGQWVDEGVYRLDAGVVHNQ</sequence>
<proteinExistence type="predicted"/>
<dbReference type="AlphaFoldDB" id="A0A560GT43"/>
<keyword evidence="3" id="KW-1185">Reference proteome</keyword>